<dbReference type="OMA" id="DCYLIHE"/>
<comment type="caution">
    <text evidence="1">The sequence shown here is derived from an EMBL/GenBank/DDBJ whole genome shotgun (WGS) entry which is preliminary data.</text>
</comment>
<reference evidence="1 2" key="1">
    <citation type="journal article" date="2020" name="Nat. Commun.">
        <title>The structures of two archaeal type IV pili illuminate evolutionary relationships.</title>
        <authorList>
            <person name="Wang F."/>
            <person name="Baquero D.P."/>
            <person name="Su Z."/>
            <person name="Beltran L.C."/>
            <person name="Prangishvili D."/>
            <person name="Krupovic M."/>
            <person name="Egelman E.H."/>
        </authorList>
    </citation>
    <scope>NUCLEOTIDE SEQUENCE [LARGE SCALE GENOMIC DNA]</scope>
    <source>
        <strain evidence="1 2">2GA</strain>
    </source>
</reference>
<dbReference type="AlphaFoldDB" id="A0A7L4PB14"/>
<name>A0A7L4PB14_9CREN</name>
<keyword evidence="2" id="KW-1185">Reference proteome</keyword>
<sequence length="134" mass="15174">MEVVVGRSFKVSLDALKSFPWGKYVKFAFLFGSTASRGFGNDLDIAISEIGLEALGELLAELVKRLSLPEDYIDLVVVTERTPCPLVLEALKGVPLYVADWDEVYRYFNVCQDQQIDSRKLKLLETALDAIWRR</sequence>
<dbReference type="EMBL" id="JAAVJF010000003">
    <property type="protein sequence ID" value="NYR15922.1"/>
    <property type="molecule type" value="Genomic_DNA"/>
</dbReference>
<keyword evidence="1" id="KW-0808">Transferase</keyword>
<gene>
    <name evidence="1" type="ORF">HC235_08250</name>
</gene>
<dbReference type="InterPro" id="IPR052930">
    <property type="entry name" value="TA_antitoxin_MntA"/>
</dbReference>
<organism evidence="1 2">
    <name type="scientific">Pyrobaculum arsenaticum</name>
    <dbReference type="NCBI Taxonomy" id="121277"/>
    <lineage>
        <taxon>Archaea</taxon>
        <taxon>Thermoproteota</taxon>
        <taxon>Thermoprotei</taxon>
        <taxon>Thermoproteales</taxon>
        <taxon>Thermoproteaceae</taxon>
        <taxon>Pyrobaculum</taxon>
    </lineage>
</organism>
<proteinExistence type="predicted"/>
<evidence type="ECO:0000313" key="1">
    <source>
        <dbReference type="EMBL" id="NYR15922.1"/>
    </source>
</evidence>
<dbReference type="Proteomes" id="UP000554766">
    <property type="component" value="Unassembled WGS sequence"/>
</dbReference>
<dbReference type="PANTHER" id="PTHR43852">
    <property type="entry name" value="NUCLEOTIDYLTRANSFERASE"/>
    <property type="match status" value="1"/>
</dbReference>
<dbReference type="RefSeq" id="WP_011899843.1">
    <property type="nucleotide sequence ID" value="NZ_JAAVJF010000003.1"/>
</dbReference>
<dbReference type="GeneID" id="5056103"/>
<accession>A0A7L4PB14</accession>
<dbReference type="PANTHER" id="PTHR43852:SF3">
    <property type="entry name" value="NUCLEOTIDYLTRANSFERASE"/>
    <property type="match status" value="1"/>
</dbReference>
<dbReference type="CDD" id="cd05403">
    <property type="entry name" value="NT_KNTase_like"/>
    <property type="match status" value="1"/>
</dbReference>
<protein>
    <submittedName>
        <fullName evidence="1">Nucleotidyltransferase domain-containing protein</fullName>
    </submittedName>
</protein>
<evidence type="ECO:0000313" key="2">
    <source>
        <dbReference type="Proteomes" id="UP000554766"/>
    </source>
</evidence>
<dbReference type="GO" id="GO:0016740">
    <property type="term" value="F:transferase activity"/>
    <property type="evidence" value="ECO:0007669"/>
    <property type="project" value="UniProtKB-KW"/>
</dbReference>